<feature type="transmembrane region" description="Helical" evidence="1">
    <location>
        <begin position="129"/>
        <end position="146"/>
    </location>
</feature>
<sequence length="317" mass="35881">MSDPVVTPTPTSPPTTFLPAIQTSIIMVIYGLIIEVSITSLISISCRFITTTSVNYYKSASFLILYNIVLIAYSLFEIILYLAQSTEYVCTYVYFYENALFHLSVIIFDAFILFKMYFTTRLKRDRRGLALATSIILFIRIGWAVYDTYTSRGIWGDSGCEYEQNSISSAGYNITDIFCDLFATTVSIVMNWGLLRSDSLSLARVLVVENITRSSIVFSANIVSMYIGMSSPDAFTICIVFTAQVYIYSRCMNMELFTFYFRSQTINSDDQSISHAMESDTSAVSKNRIIVDEINVGKRDKKESQSFHTSQKSMPVE</sequence>
<gene>
    <name evidence="2" type="ORF">BCR33DRAFT_765515</name>
</gene>
<feature type="transmembrane region" description="Helical" evidence="1">
    <location>
        <begin position="20"/>
        <end position="42"/>
    </location>
</feature>
<name>A0A1Y2CFD3_9FUNG</name>
<dbReference type="Proteomes" id="UP000193642">
    <property type="component" value="Unassembled WGS sequence"/>
</dbReference>
<accession>A0A1Y2CFD3</accession>
<keyword evidence="1" id="KW-1133">Transmembrane helix</keyword>
<proteinExistence type="predicted"/>
<keyword evidence="3" id="KW-1185">Reference proteome</keyword>
<evidence type="ECO:0008006" key="4">
    <source>
        <dbReference type="Google" id="ProtNLM"/>
    </source>
</evidence>
<protein>
    <recommendedName>
        <fullName evidence="4">G-protein coupled receptors family 1 profile domain-containing protein</fullName>
    </recommendedName>
</protein>
<organism evidence="2 3">
    <name type="scientific">Rhizoclosmatium globosum</name>
    <dbReference type="NCBI Taxonomy" id="329046"/>
    <lineage>
        <taxon>Eukaryota</taxon>
        <taxon>Fungi</taxon>
        <taxon>Fungi incertae sedis</taxon>
        <taxon>Chytridiomycota</taxon>
        <taxon>Chytridiomycota incertae sedis</taxon>
        <taxon>Chytridiomycetes</taxon>
        <taxon>Chytridiales</taxon>
        <taxon>Chytriomycetaceae</taxon>
        <taxon>Rhizoclosmatium</taxon>
    </lineage>
</organism>
<keyword evidence="1" id="KW-0812">Transmembrane</keyword>
<evidence type="ECO:0000313" key="2">
    <source>
        <dbReference type="EMBL" id="ORY45760.1"/>
    </source>
</evidence>
<feature type="transmembrane region" description="Helical" evidence="1">
    <location>
        <begin position="63"/>
        <end position="83"/>
    </location>
</feature>
<comment type="caution">
    <text evidence="2">The sequence shown here is derived from an EMBL/GenBank/DDBJ whole genome shotgun (WGS) entry which is preliminary data.</text>
</comment>
<evidence type="ECO:0000313" key="3">
    <source>
        <dbReference type="Proteomes" id="UP000193642"/>
    </source>
</evidence>
<evidence type="ECO:0000256" key="1">
    <source>
        <dbReference type="SAM" id="Phobius"/>
    </source>
</evidence>
<dbReference type="EMBL" id="MCGO01000019">
    <property type="protein sequence ID" value="ORY45760.1"/>
    <property type="molecule type" value="Genomic_DNA"/>
</dbReference>
<dbReference type="AlphaFoldDB" id="A0A1Y2CFD3"/>
<feature type="transmembrane region" description="Helical" evidence="1">
    <location>
        <begin position="95"/>
        <end position="117"/>
    </location>
</feature>
<dbReference type="OrthoDB" id="10408294at2759"/>
<reference evidence="2 3" key="1">
    <citation type="submission" date="2016-07" db="EMBL/GenBank/DDBJ databases">
        <title>Pervasive Adenine N6-methylation of Active Genes in Fungi.</title>
        <authorList>
            <consortium name="DOE Joint Genome Institute"/>
            <person name="Mondo S.J."/>
            <person name="Dannebaum R.O."/>
            <person name="Kuo R.C."/>
            <person name="Labutti K."/>
            <person name="Haridas S."/>
            <person name="Kuo A."/>
            <person name="Salamov A."/>
            <person name="Ahrendt S.R."/>
            <person name="Lipzen A."/>
            <person name="Sullivan W."/>
            <person name="Andreopoulos W.B."/>
            <person name="Clum A."/>
            <person name="Lindquist E."/>
            <person name="Daum C."/>
            <person name="Ramamoorthy G.K."/>
            <person name="Gryganskyi A."/>
            <person name="Culley D."/>
            <person name="Magnuson J.K."/>
            <person name="James T.Y."/>
            <person name="O'Malley M.A."/>
            <person name="Stajich J.E."/>
            <person name="Spatafora J.W."/>
            <person name="Visel A."/>
            <person name="Grigoriev I.V."/>
        </authorList>
    </citation>
    <scope>NUCLEOTIDE SEQUENCE [LARGE SCALE GENOMIC DNA]</scope>
    <source>
        <strain evidence="2 3">JEL800</strain>
    </source>
</reference>
<feature type="transmembrane region" description="Helical" evidence="1">
    <location>
        <begin position="234"/>
        <end position="252"/>
    </location>
</feature>
<keyword evidence="1" id="KW-0472">Membrane</keyword>